<dbReference type="InterPro" id="IPR006059">
    <property type="entry name" value="SBP"/>
</dbReference>
<evidence type="ECO:0000256" key="1">
    <source>
        <dbReference type="ARBA" id="ARBA00004418"/>
    </source>
</evidence>
<organism evidence="6 7">
    <name type="scientific">Neoroseomonas terrae</name>
    <dbReference type="NCBI Taxonomy" id="424799"/>
    <lineage>
        <taxon>Bacteria</taxon>
        <taxon>Pseudomonadati</taxon>
        <taxon>Pseudomonadota</taxon>
        <taxon>Alphaproteobacteria</taxon>
        <taxon>Acetobacterales</taxon>
        <taxon>Acetobacteraceae</taxon>
        <taxon>Neoroseomonas</taxon>
    </lineage>
</organism>
<sequence>MPRILGYDRQPGADRTGGSIARRSRRDILLAAAAAGTAALPRFSHAQGGAPPKPDRIVVNASGGSMTSNLRRFYFSEYERQHGIRVVDTSPVDFGKLRAMVASGNPEWTVTEIGGQDAMRAVELNLLEPIDISIVDLSGFPAMARQSHIYVGATSSTALGYRTDAFPDGSHPKGWAEFWDVRRFPGARSLRNHPVDNLEFALLADGVALDKIYPIDMDRAFRKLDEIRPHIAVWWTTGAQPAQMLVDREVVLASGWNGRFFELTRRGAPVNTDFTGGSLKTSAWGIPRGTRNAYWGQQLFRTMTNPRLQAAYATELSYAGLNPQTISFVPEDIRPLLPAAPANLAKQFWMDLAWWTENGARAQERWNRWMLQR</sequence>
<gene>
    <name evidence="6" type="ORF">GXW78_16625</name>
</gene>
<evidence type="ECO:0000313" key="7">
    <source>
        <dbReference type="Proteomes" id="UP000698752"/>
    </source>
</evidence>
<dbReference type="Proteomes" id="UP000698752">
    <property type="component" value="Unassembled WGS sequence"/>
</dbReference>
<comment type="caution">
    <text evidence="6">The sequence shown here is derived from an EMBL/GenBank/DDBJ whole genome shotgun (WGS) entry which is preliminary data.</text>
</comment>
<dbReference type="EMBL" id="JAAEDI010000017">
    <property type="protein sequence ID" value="MBR0651299.1"/>
    <property type="molecule type" value="Genomic_DNA"/>
</dbReference>
<comment type="subcellular location">
    <subcellularLocation>
        <location evidence="1">Periplasm</location>
    </subcellularLocation>
</comment>
<proteinExistence type="inferred from homology"/>
<evidence type="ECO:0000256" key="5">
    <source>
        <dbReference type="ARBA" id="ARBA00022764"/>
    </source>
</evidence>
<dbReference type="Gene3D" id="3.40.190.10">
    <property type="entry name" value="Periplasmic binding protein-like II"/>
    <property type="match status" value="2"/>
</dbReference>
<name>A0ABS5EJW3_9PROT</name>
<keyword evidence="3" id="KW-0813">Transport</keyword>
<dbReference type="SUPFAM" id="SSF53850">
    <property type="entry name" value="Periplasmic binding protein-like II"/>
    <property type="match status" value="1"/>
</dbReference>
<keyword evidence="4" id="KW-0732">Signal</keyword>
<dbReference type="CDD" id="cd13589">
    <property type="entry name" value="PBP2_polyamine_RpCGA009"/>
    <property type="match status" value="1"/>
</dbReference>
<dbReference type="PANTHER" id="PTHR30006">
    <property type="entry name" value="THIAMINE-BINDING PERIPLASMIC PROTEIN-RELATED"/>
    <property type="match status" value="1"/>
</dbReference>
<comment type="similarity">
    <text evidence="2">Belongs to the bacterial solute-binding protein 1 family.</text>
</comment>
<accession>A0ABS5EJW3</accession>
<evidence type="ECO:0000256" key="2">
    <source>
        <dbReference type="ARBA" id="ARBA00008520"/>
    </source>
</evidence>
<protein>
    <submittedName>
        <fullName evidence="6">ABC transporter substrate-binding protein</fullName>
    </submittedName>
</protein>
<keyword evidence="5" id="KW-0574">Periplasm</keyword>
<keyword evidence="7" id="KW-1185">Reference proteome</keyword>
<evidence type="ECO:0000256" key="4">
    <source>
        <dbReference type="ARBA" id="ARBA00022729"/>
    </source>
</evidence>
<evidence type="ECO:0000256" key="3">
    <source>
        <dbReference type="ARBA" id="ARBA00022448"/>
    </source>
</evidence>
<reference evidence="7" key="1">
    <citation type="journal article" date="2021" name="Syst. Appl. Microbiol.">
        <title>Roseomonas hellenica sp. nov., isolated from roots of wild-growing Alkanna tinctoria.</title>
        <authorList>
            <person name="Rat A."/>
            <person name="Naranjo H.D."/>
            <person name="Lebbe L."/>
            <person name="Cnockaert M."/>
            <person name="Krigas N."/>
            <person name="Grigoriadou K."/>
            <person name="Maloupa E."/>
            <person name="Willems A."/>
        </authorList>
    </citation>
    <scope>NUCLEOTIDE SEQUENCE [LARGE SCALE GENOMIC DNA]</scope>
    <source>
        <strain evidence="7">LMG 31159</strain>
    </source>
</reference>
<dbReference type="Pfam" id="PF13416">
    <property type="entry name" value="SBP_bac_8"/>
    <property type="match status" value="1"/>
</dbReference>
<dbReference type="PANTHER" id="PTHR30006:SF3">
    <property type="entry name" value="THIAMINE-BINDING PERIPLASMIC PROTEIN"/>
    <property type="match status" value="1"/>
</dbReference>
<evidence type="ECO:0000313" key="6">
    <source>
        <dbReference type="EMBL" id="MBR0651299.1"/>
    </source>
</evidence>
<dbReference type="RefSeq" id="WP_211869964.1">
    <property type="nucleotide sequence ID" value="NZ_JAAEDI010000017.1"/>
</dbReference>